<evidence type="ECO:0000313" key="2">
    <source>
        <dbReference type="Proteomes" id="UP000823614"/>
    </source>
</evidence>
<gene>
    <name evidence="1" type="ORF">IAA89_06330</name>
</gene>
<proteinExistence type="predicted"/>
<reference evidence="1" key="1">
    <citation type="submission" date="2020-10" db="EMBL/GenBank/DDBJ databases">
        <authorList>
            <person name="Gilroy R."/>
        </authorList>
    </citation>
    <scope>NUCLEOTIDE SEQUENCE</scope>
    <source>
        <strain evidence="1">C6-149</strain>
    </source>
</reference>
<reference evidence="1" key="2">
    <citation type="journal article" date="2021" name="PeerJ">
        <title>Extensive microbial diversity within the chicken gut microbiome revealed by metagenomics and culture.</title>
        <authorList>
            <person name="Gilroy R."/>
            <person name="Ravi A."/>
            <person name="Getino M."/>
            <person name="Pursley I."/>
            <person name="Horton D.L."/>
            <person name="Alikhan N.F."/>
            <person name="Baker D."/>
            <person name="Gharbi K."/>
            <person name="Hall N."/>
            <person name="Watson M."/>
            <person name="Adriaenssens E.M."/>
            <person name="Foster-Nyarko E."/>
            <person name="Jarju S."/>
            <person name="Secka A."/>
            <person name="Antonio M."/>
            <person name="Oren A."/>
            <person name="Chaudhuri R.R."/>
            <person name="La Ragione R."/>
            <person name="Hildebrand F."/>
            <person name="Pallen M.J."/>
        </authorList>
    </citation>
    <scope>NUCLEOTIDE SEQUENCE</scope>
    <source>
        <strain evidence="1">C6-149</strain>
    </source>
</reference>
<sequence>MKSIIGEIWEIPHRRVIINGDDGKDYVLLCDQKIRYIFFPFLLWMRPLEFIEVKKGSFDKTKIINQSTTFFGACLMNFGAILSKISDRTLINIPIPTSYYIRFRAINTNYF</sequence>
<comment type="caution">
    <text evidence="1">The sequence shown here is derived from an EMBL/GenBank/DDBJ whole genome shotgun (WGS) entry which is preliminary data.</text>
</comment>
<dbReference type="Proteomes" id="UP000823614">
    <property type="component" value="Unassembled WGS sequence"/>
</dbReference>
<dbReference type="AlphaFoldDB" id="A0A9D9E891"/>
<accession>A0A9D9E891</accession>
<evidence type="ECO:0000313" key="1">
    <source>
        <dbReference type="EMBL" id="MBO8442030.1"/>
    </source>
</evidence>
<protein>
    <submittedName>
        <fullName evidence="1">Uncharacterized protein</fullName>
    </submittedName>
</protein>
<name>A0A9D9E891_9LACO</name>
<dbReference type="EMBL" id="JADIMP010000102">
    <property type="protein sequence ID" value="MBO8442030.1"/>
    <property type="molecule type" value="Genomic_DNA"/>
</dbReference>
<organism evidence="1 2">
    <name type="scientific">Candidatus Gallilactobacillus intestinavium</name>
    <dbReference type="NCBI Taxonomy" id="2840838"/>
    <lineage>
        <taxon>Bacteria</taxon>
        <taxon>Bacillati</taxon>
        <taxon>Bacillota</taxon>
        <taxon>Bacilli</taxon>
        <taxon>Lactobacillales</taxon>
        <taxon>Lactobacillaceae</taxon>
        <taxon>Lactobacillaceae incertae sedis</taxon>
        <taxon>Candidatus Gallilactobacillus</taxon>
    </lineage>
</organism>